<keyword evidence="4 8" id="KW-0812">Transmembrane</keyword>
<dbReference type="InterPro" id="IPR034746">
    <property type="entry name" value="POTRA"/>
</dbReference>
<dbReference type="Proteomes" id="UP001303902">
    <property type="component" value="Chromosome"/>
</dbReference>
<dbReference type="Pfam" id="PF03799">
    <property type="entry name" value="FtsQ_DivIB_C"/>
    <property type="match status" value="1"/>
</dbReference>
<dbReference type="PANTHER" id="PTHR37820">
    <property type="entry name" value="CELL DIVISION PROTEIN DIVIB"/>
    <property type="match status" value="1"/>
</dbReference>
<protein>
    <recommendedName>
        <fullName evidence="8">Cell division protein DivIB</fullName>
    </recommendedName>
</protein>
<proteinExistence type="inferred from homology"/>
<evidence type="ECO:0000256" key="4">
    <source>
        <dbReference type="ARBA" id="ARBA00022692"/>
    </source>
</evidence>
<evidence type="ECO:0000256" key="2">
    <source>
        <dbReference type="ARBA" id="ARBA00022475"/>
    </source>
</evidence>
<dbReference type="PROSITE" id="PS51779">
    <property type="entry name" value="POTRA"/>
    <property type="match status" value="1"/>
</dbReference>
<keyword evidence="6 8" id="KW-0472">Membrane</keyword>
<comment type="subcellular location">
    <subcellularLocation>
        <location evidence="8">Cell membrane</location>
        <topology evidence="8">Single-pass type II membrane protein</topology>
    </subcellularLocation>
    <subcellularLocation>
        <location evidence="1">Membrane</location>
    </subcellularLocation>
    <text evidence="8">Localizes to the division septum.</text>
</comment>
<evidence type="ECO:0000256" key="7">
    <source>
        <dbReference type="ARBA" id="ARBA00023306"/>
    </source>
</evidence>
<dbReference type="RefSeq" id="WP_317965122.1">
    <property type="nucleotide sequence ID" value="NZ_CP129118.1"/>
</dbReference>
<keyword evidence="2 8" id="KW-1003">Cell membrane</keyword>
<evidence type="ECO:0000256" key="1">
    <source>
        <dbReference type="ARBA" id="ARBA00004370"/>
    </source>
</evidence>
<accession>A0ABZ0L4K1</accession>
<dbReference type="PANTHER" id="PTHR37820:SF1">
    <property type="entry name" value="CELL DIVISION PROTEIN FTSQ"/>
    <property type="match status" value="1"/>
</dbReference>
<dbReference type="GO" id="GO:0051301">
    <property type="term" value="P:cell division"/>
    <property type="evidence" value="ECO:0007669"/>
    <property type="project" value="UniProtKB-KW"/>
</dbReference>
<evidence type="ECO:0000313" key="10">
    <source>
        <dbReference type="EMBL" id="WOV86194.1"/>
    </source>
</evidence>
<keyword evidence="3 8" id="KW-0132">Cell division</keyword>
<dbReference type="EMBL" id="CP129118">
    <property type="protein sequence ID" value="WOV86194.1"/>
    <property type="molecule type" value="Genomic_DNA"/>
</dbReference>
<feature type="transmembrane region" description="Helical" evidence="8">
    <location>
        <begin position="26"/>
        <end position="43"/>
    </location>
</feature>
<dbReference type="HAMAP" id="MF_00912">
    <property type="entry name" value="DivIB"/>
    <property type="match status" value="1"/>
</dbReference>
<comment type="similarity">
    <text evidence="8">Belongs to the FtsQ/DivIB family. DivIB subfamily.</text>
</comment>
<keyword evidence="11" id="KW-1185">Reference proteome</keyword>
<organism evidence="10 11">
    <name type="scientific">Sporosarcina oncorhynchi</name>
    <dbReference type="NCBI Taxonomy" id="3056444"/>
    <lineage>
        <taxon>Bacteria</taxon>
        <taxon>Bacillati</taxon>
        <taxon>Bacillota</taxon>
        <taxon>Bacilli</taxon>
        <taxon>Bacillales</taxon>
        <taxon>Caryophanaceae</taxon>
        <taxon>Sporosarcina</taxon>
    </lineage>
</organism>
<evidence type="ECO:0000259" key="9">
    <source>
        <dbReference type="PROSITE" id="PS51779"/>
    </source>
</evidence>
<sequence>MDKVIDIEERIPSLREKRRRKTNKKFLFIIAIFFIALLVLLYFQSPYSKVGEIVTNGAHLYEDTYYIEKSGISSGTPYWSFSTEGVQKQLASIDGVKEVTVTRKLLRDIDIAIIEWETVAYIEDKGNYSLLLENGEIFRSENISSNIPILNHVDDSDVRKKLTAQLLKIDDEVLHLISEIIYTGSGDDHDTITVYMDDGYEVRAIIQTFAESMVYYPEITSQLNGLEKGIIDMEVGTFFSPFSEVYGGGEGEEGVGDEVDEESE</sequence>
<dbReference type="Gene3D" id="3.40.50.10960">
    <property type="match status" value="1"/>
</dbReference>
<dbReference type="InterPro" id="IPR005548">
    <property type="entry name" value="Cell_div_FtsQ/DivIB_C"/>
</dbReference>
<keyword evidence="5 8" id="KW-1133">Transmembrane helix</keyword>
<keyword evidence="7 8" id="KW-0131">Cell cycle</keyword>
<evidence type="ECO:0000256" key="8">
    <source>
        <dbReference type="HAMAP-Rule" id="MF_00912"/>
    </source>
</evidence>
<reference evidence="10 11" key="1">
    <citation type="submission" date="2023-06" db="EMBL/GenBank/DDBJ databases">
        <title>Sporosarcina sp. nov., isolated from Korean tranditional fermented seafood 'Jeotgal'.</title>
        <authorList>
            <person name="Yang A.I."/>
            <person name="Shin N.-R."/>
        </authorList>
    </citation>
    <scope>NUCLEOTIDE SEQUENCE [LARGE SCALE GENOMIC DNA]</scope>
    <source>
        <strain evidence="10 11">T2O-4</strain>
    </source>
</reference>
<evidence type="ECO:0000256" key="3">
    <source>
        <dbReference type="ARBA" id="ARBA00022618"/>
    </source>
</evidence>
<evidence type="ECO:0000256" key="6">
    <source>
        <dbReference type="ARBA" id="ARBA00023136"/>
    </source>
</evidence>
<dbReference type="Pfam" id="PF08478">
    <property type="entry name" value="POTRA_1"/>
    <property type="match status" value="1"/>
</dbReference>
<evidence type="ECO:0000256" key="5">
    <source>
        <dbReference type="ARBA" id="ARBA00022989"/>
    </source>
</evidence>
<gene>
    <name evidence="8" type="primary">divIB</name>
    <name evidence="10" type="ORF">QWT69_09550</name>
</gene>
<comment type="function">
    <text evidence="8">Cell division protein that may be involved in stabilizing or promoting the assembly of the division complex.</text>
</comment>
<dbReference type="InterPro" id="IPR050487">
    <property type="entry name" value="FtsQ_DivIB"/>
</dbReference>
<dbReference type="InterPro" id="IPR013685">
    <property type="entry name" value="POTRA_FtsQ_type"/>
</dbReference>
<evidence type="ECO:0000313" key="11">
    <source>
        <dbReference type="Proteomes" id="UP001303902"/>
    </source>
</evidence>
<feature type="domain" description="POTRA" evidence="9">
    <location>
        <begin position="48"/>
        <end position="116"/>
    </location>
</feature>
<dbReference type="InterPro" id="IPR026580">
    <property type="entry name" value="DivIB"/>
</dbReference>
<name>A0ABZ0L4K1_9BACL</name>